<dbReference type="InterPro" id="IPR016181">
    <property type="entry name" value="Acyl_CoA_acyltransferase"/>
</dbReference>
<dbReference type="OrthoDB" id="5242221at2"/>
<dbReference type="Proteomes" id="UP000066480">
    <property type="component" value="Chromosome"/>
</dbReference>
<reference evidence="5 6" key="1">
    <citation type="submission" date="2015-03" db="EMBL/GenBank/DDBJ databases">
        <title>Luteipulveratus halotolerans sp. nov., a novel actinobacterium (Dermacoccaceae) from Sarawak, Malaysia.</title>
        <authorList>
            <person name="Juboi H."/>
            <person name="Basik A."/>
            <person name="Shamsul S.S."/>
            <person name="Arnold P."/>
            <person name="Schmitt E.K."/>
            <person name="Sanglier J.-J."/>
            <person name="Yeo T."/>
        </authorList>
    </citation>
    <scope>NUCLEOTIDE SEQUENCE [LARGE SCALE GENOMIC DNA]</scope>
    <source>
        <strain evidence="5 6">MN07-A0370</strain>
    </source>
</reference>
<organism evidence="5 6">
    <name type="scientific">Luteipulveratus mongoliensis</name>
    <dbReference type="NCBI Taxonomy" id="571913"/>
    <lineage>
        <taxon>Bacteria</taxon>
        <taxon>Bacillati</taxon>
        <taxon>Actinomycetota</taxon>
        <taxon>Actinomycetes</taxon>
        <taxon>Micrococcales</taxon>
        <taxon>Dermacoccaceae</taxon>
        <taxon>Luteipulveratus</taxon>
    </lineage>
</organism>
<comment type="similarity">
    <text evidence="3">Belongs to the acetyltransferase family. RimJ subfamily.</text>
</comment>
<dbReference type="KEGG" id="lmoi:VV02_01785"/>
<dbReference type="AlphaFoldDB" id="A0A0K1JDU8"/>
<dbReference type="InterPro" id="IPR051531">
    <property type="entry name" value="N-acetyltransferase"/>
</dbReference>
<dbReference type="PANTHER" id="PTHR43792:SF8">
    <property type="entry name" value="[RIBOSOMAL PROTEIN US5]-ALANINE N-ACETYLTRANSFERASE"/>
    <property type="match status" value="1"/>
</dbReference>
<evidence type="ECO:0000256" key="3">
    <source>
        <dbReference type="ARBA" id="ARBA00038502"/>
    </source>
</evidence>
<keyword evidence="2" id="KW-0012">Acyltransferase</keyword>
<feature type="domain" description="N-acetyltransferase" evidence="4">
    <location>
        <begin position="8"/>
        <end position="176"/>
    </location>
</feature>
<evidence type="ECO:0000313" key="5">
    <source>
        <dbReference type="EMBL" id="AKU14892.1"/>
    </source>
</evidence>
<evidence type="ECO:0000259" key="4">
    <source>
        <dbReference type="PROSITE" id="PS51186"/>
    </source>
</evidence>
<keyword evidence="1" id="KW-0808">Transferase</keyword>
<evidence type="ECO:0000256" key="2">
    <source>
        <dbReference type="ARBA" id="ARBA00023315"/>
    </source>
</evidence>
<accession>A0A0K1JDU8</accession>
<dbReference type="GO" id="GO:0008999">
    <property type="term" value="F:protein-N-terminal-alanine acetyltransferase activity"/>
    <property type="evidence" value="ECO:0007669"/>
    <property type="project" value="TreeGrafter"/>
</dbReference>
<dbReference type="Pfam" id="PF13302">
    <property type="entry name" value="Acetyltransf_3"/>
    <property type="match status" value="1"/>
</dbReference>
<evidence type="ECO:0000256" key="1">
    <source>
        <dbReference type="ARBA" id="ARBA00022679"/>
    </source>
</evidence>
<dbReference type="PROSITE" id="PS51186">
    <property type="entry name" value="GNAT"/>
    <property type="match status" value="1"/>
</dbReference>
<name>A0A0K1JDU8_9MICO</name>
<dbReference type="PANTHER" id="PTHR43792">
    <property type="entry name" value="GNAT FAMILY, PUTATIVE (AFU_ORTHOLOGUE AFUA_3G00765)-RELATED-RELATED"/>
    <property type="match status" value="1"/>
</dbReference>
<sequence length="186" mass="20693">MGAFVNDVRVRLLQLSDAEDLAALLDASRDHLQASLPAHDEEYFTAEGQRERIGRTLAEHEAGRVWPCVIVHDGVVAGRVALNNIVLGPLRSTFLSYSLGASHLGRGLASRAVEQILGQAFDVLQLHRVDAFTRADNPRSTKVLERNGFERVGLARRHTHVGGRWHDEQLFQKLAPWDDGVTLHPR</sequence>
<protein>
    <recommendedName>
        <fullName evidence="4">N-acetyltransferase domain-containing protein</fullName>
    </recommendedName>
</protein>
<dbReference type="STRING" id="571913.VV02_01785"/>
<dbReference type="Gene3D" id="3.40.630.30">
    <property type="match status" value="1"/>
</dbReference>
<dbReference type="SUPFAM" id="SSF55729">
    <property type="entry name" value="Acyl-CoA N-acyltransferases (Nat)"/>
    <property type="match status" value="1"/>
</dbReference>
<gene>
    <name evidence="5" type="ORF">VV02_01785</name>
</gene>
<dbReference type="InterPro" id="IPR000182">
    <property type="entry name" value="GNAT_dom"/>
</dbReference>
<keyword evidence="6" id="KW-1185">Reference proteome</keyword>
<dbReference type="GO" id="GO:0005737">
    <property type="term" value="C:cytoplasm"/>
    <property type="evidence" value="ECO:0007669"/>
    <property type="project" value="TreeGrafter"/>
</dbReference>
<evidence type="ECO:0000313" key="6">
    <source>
        <dbReference type="Proteomes" id="UP000066480"/>
    </source>
</evidence>
<dbReference type="EMBL" id="CP011112">
    <property type="protein sequence ID" value="AKU14892.1"/>
    <property type="molecule type" value="Genomic_DNA"/>
</dbReference>
<proteinExistence type="inferred from homology"/>